<keyword evidence="2 4" id="KW-0479">Metal-binding</keyword>
<dbReference type="InterPro" id="IPR036909">
    <property type="entry name" value="Cyt_c-like_dom_sf"/>
</dbReference>
<dbReference type="InterPro" id="IPR050597">
    <property type="entry name" value="Cytochrome_c_Oxidase_Subunit"/>
</dbReference>
<comment type="caution">
    <text evidence="8">The sequence shown here is derived from an EMBL/GenBank/DDBJ whole genome shotgun (WGS) entry which is preliminary data.</text>
</comment>
<sequence>MKSLASYIRVFLFLLIGYLLIEYTVEVQEGSVFTTYPLAWLVLGVAGLFAVAIELCVEALRSILFRSLNEEAKQRYLAAENARKEKRKAKFKKLYNKLVDRKPIEQEDEIILDHNYDGIKELDNKLPPWWLYGFYATIIFAGVYLARYHIFQDKNQIEEYEAEVIEAKLAIEEYKKTAKNLVDVNTVELLTEEADLAAGKKIFQVNCVACHKADGGGGIGPNLTDKYWILGGGIKNVFKTISEGGRSGKGMVAWEQTLKPLERAQVASYVLSLQGTTPDDPKEAQGDLWEEEGDAPKAEEVERSENNTSVDTLNVTDNI</sequence>
<protein>
    <submittedName>
        <fullName evidence="8">Cytochrome c oxidase cbb3-type subunit 3</fullName>
    </submittedName>
</protein>
<keyword evidence="6" id="KW-0472">Membrane</keyword>
<dbReference type="Gene3D" id="6.10.280.130">
    <property type="match status" value="1"/>
</dbReference>
<keyword evidence="6" id="KW-0812">Transmembrane</keyword>
<keyword evidence="9" id="KW-1185">Reference proteome</keyword>
<evidence type="ECO:0000256" key="5">
    <source>
        <dbReference type="SAM" id="MobiDB-lite"/>
    </source>
</evidence>
<dbReference type="Gene3D" id="1.10.760.10">
    <property type="entry name" value="Cytochrome c-like domain"/>
    <property type="match status" value="1"/>
</dbReference>
<dbReference type="Pfam" id="PF13442">
    <property type="entry name" value="Cytochrome_CBB3"/>
    <property type="match status" value="1"/>
</dbReference>
<feature type="compositionally biased region" description="Polar residues" evidence="5">
    <location>
        <begin position="306"/>
        <end position="319"/>
    </location>
</feature>
<reference evidence="8 9" key="1">
    <citation type="submission" date="2023-07" db="EMBL/GenBank/DDBJ databases">
        <title>Genomic Encyclopedia of Type Strains, Phase IV (KMG-IV): sequencing the most valuable type-strain genomes for metagenomic binning, comparative biology and taxonomic classification.</title>
        <authorList>
            <person name="Goeker M."/>
        </authorList>
    </citation>
    <scope>NUCLEOTIDE SEQUENCE [LARGE SCALE GENOMIC DNA]</scope>
    <source>
        <strain evidence="8 9">DSM 102814</strain>
    </source>
</reference>
<proteinExistence type="predicted"/>
<evidence type="ECO:0000313" key="8">
    <source>
        <dbReference type="EMBL" id="MDR6301554.1"/>
    </source>
</evidence>
<evidence type="ECO:0000259" key="7">
    <source>
        <dbReference type="PROSITE" id="PS51007"/>
    </source>
</evidence>
<feature type="transmembrane region" description="Helical" evidence="6">
    <location>
        <begin position="129"/>
        <end position="146"/>
    </location>
</feature>
<feature type="compositionally biased region" description="Basic and acidic residues" evidence="5">
    <location>
        <begin position="294"/>
        <end position="305"/>
    </location>
</feature>
<feature type="transmembrane region" description="Helical" evidence="6">
    <location>
        <begin position="7"/>
        <end position="25"/>
    </location>
</feature>
<keyword evidence="1 4" id="KW-0349">Heme</keyword>
<evidence type="ECO:0000256" key="4">
    <source>
        <dbReference type="PROSITE-ProRule" id="PRU00433"/>
    </source>
</evidence>
<evidence type="ECO:0000256" key="6">
    <source>
        <dbReference type="SAM" id="Phobius"/>
    </source>
</evidence>
<name>A0ABU1K7H0_9FLAO</name>
<keyword evidence="3 4" id="KW-0408">Iron</keyword>
<evidence type="ECO:0000256" key="1">
    <source>
        <dbReference type="ARBA" id="ARBA00022617"/>
    </source>
</evidence>
<accession>A0ABU1K7H0</accession>
<dbReference type="SUPFAM" id="SSF46626">
    <property type="entry name" value="Cytochrome c"/>
    <property type="match status" value="1"/>
</dbReference>
<dbReference type="InterPro" id="IPR038414">
    <property type="entry name" value="CcoP_N_sf"/>
</dbReference>
<dbReference type="InterPro" id="IPR009056">
    <property type="entry name" value="Cyt_c-like_dom"/>
</dbReference>
<dbReference type="RefSeq" id="WP_309729064.1">
    <property type="nucleotide sequence ID" value="NZ_JAVDQA010000006.1"/>
</dbReference>
<evidence type="ECO:0000313" key="9">
    <source>
        <dbReference type="Proteomes" id="UP001257659"/>
    </source>
</evidence>
<dbReference type="EMBL" id="JAVDQA010000006">
    <property type="protein sequence ID" value="MDR6301554.1"/>
    <property type="molecule type" value="Genomic_DNA"/>
</dbReference>
<dbReference type="PROSITE" id="PS51007">
    <property type="entry name" value="CYTC"/>
    <property type="match status" value="1"/>
</dbReference>
<feature type="domain" description="Cytochrome c" evidence="7">
    <location>
        <begin position="194"/>
        <end position="274"/>
    </location>
</feature>
<dbReference type="Pfam" id="PF14715">
    <property type="entry name" value="FixP_N"/>
    <property type="match status" value="1"/>
</dbReference>
<feature type="region of interest" description="Disordered" evidence="5">
    <location>
        <begin position="272"/>
        <end position="319"/>
    </location>
</feature>
<keyword evidence="6" id="KW-1133">Transmembrane helix</keyword>
<dbReference type="InterPro" id="IPR032858">
    <property type="entry name" value="CcoP_N"/>
</dbReference>
<dbReference type="PANTHER" id="PTHR33751:SF1">
    <property type="entry name" value="CBB3-TYPE CYTOCHROME C OXIDASE SUBUNIT FIXP"/>
    <property type="match status" value="1"/>
</dbReference>
<dbReference type="Proteomes" id="UP001257659">
    <property type="component" value="Unassembled WGS sequence"/>
</dbReference>
<organism evidence="8 9">
    <name type="scientific">Mesonia maritima</name>
    <dbReference type="NCBI Taxonomy" id="1793873"/>
    <lineage>
        <taxon>Bacteria</taxon>
        <taxon>Pseudomonadati</taxon>
        <taxon>Bacteroidota</taxon>
        <taxon>Flavobacteriia</taxon>
        <taxon>Flavobacteriales</taxon>
        <taxon>Flavobacteriaceae</taxon>
        <taxon>Mesonia</taxon>
    </lineage>
</organism>
<feature type="transmembrane region" description="Helical" evidence="6">
    <location>
        <begin position="37"/>
        <end position="57"/>
    </location>
</feature>
<gene>
    <name evidence="8" type="ORF">GGR31_002223</name>
</gene>
<evidence type="ECO:0000256" key="3">
    <source>
        <dbReference type="ARBA" id="ARBA00023004"/>
    </source>
</evidence>
<evidence type="ECO:0000256" key="2">
    <source>
        <dbReference type="ARBA" id="ARBA00022723"/>
    </source>
</evidence>
<dbReference type="PANTHER" id="PTHR33751">
    <property type="entry name" value="CBB3-TYPE CYTOCHROME C OXIDASE SUBUNIT FIXP"/>
    <property type="match status" value="1"/>
</dbReference>